<evidence type="ECO:0000256" key="1">
    <source>
        <dbReference type="SAM" id="Phobius"/>
    </source>
</evidence>
<keyword evidence="1" id="KW-0472">Membrane</keyword>
<feature type="transmembrane region" description="Helical" evidence="1">
    <location>
        <begin position="6"/>
        <end position="28"/>
    </location>
</feature>
<evidence type="ECO:0000313" key="2">
    <source>
        <dbReference type="EMBL" id="QTA37631.1"/>
    </source>
</evidence>
<sequence>MSLIEFIVLIFVFSFIFATSLISILSLIDENLLEEELFSTFVYAGLWKSKADYIRYFKDTGMMYYSISNYSINVPVEYSENFFDQTELRIKPFKWINGGTFGIFTIEPISFEVNSK</sequence>
<dbReference type="RefSeq" id="WP_207566355.1">
    <property type="nucleotide sequence ID" value="NZ_CP071446.1"/>
</dbReference>
<evidence type="ECO:0000313" key="3">
    <source>
        <dbReference type="Proteomes" id="UP000671862"/>
    </source>
</evidence>
<gene>
    <name evidence="2" type="ORF">JYK00_07825</name>
</gene>
<reference evidence="2 3" key="1">
    <citation type="submission" date="2021-03" db="EMBL/GenBank/DDBJ databases">
        <title>Thermosipho ferrireducens sp.nov., an anaerobic thermophilic iron-reducing bacterium isolated from a deep-sea hydrothermal sulfide deposits.</title>
        <authorList>
            <person name="Zeng X."/>
            <person name="Chen Y."/>
            <person name="Shao Z."/>
        </authorList>
    </citation>
    <scope>NUCLEOTIDE SEQUENCE [LARGE SCALE GENOMIC DNA]</scope>
    <source>
        <strain evidence="2 3">JL129W03</strain>
    </source>
</reference>
<dbReference type="EMBL" id="CP071446">
    <property type="protein sequence ID" value="QTA37631.1"/>
    <property type="molecule type" value="Genomic_DNA"/>
</dbReference>
<keyword evidence="1" id="KW-0812">Transmembrane</keyword>
<protein>
    <submittedName>
        <fullName evidence="2">Uncharacterized protein</fullName>
    </submittedName>
</protein>
<name>A0ABX7S546_9BACT</name>
<accession>A0ABX7S546</accession>
<dbReference type="Proteomes" id="UP000671862">
    <property type="component" value="Chromosome"/>
</dbReference>
<keyword evidence="1" id="KW-1133">Transmembrane helix</keyword>
<keyword evidence="3" id="KW-1185">Reference proteome</keyword>
<organism evidence="2 3">
    <name type="scientific">Thermosipho ferrireducens</name>
    <dbReference type="NCBI Taxonomy" id="2571116"/>
    <lineage>
        <taxon>Bacteria</taxon>
        <taxon>Thermotogati</taxon>
        <taxon>Thermotogota</taxon>
        <taxon>Thermotogae</taxon>
        <taxon>Thermotogales</taxon>
        <taxon>Fervidobacteriaceae</taxon>
        <taxon>Thermosipho</taxon>
    </lineage>
</organism>
<proteinExistence type="predicted"/>